<dbReference type="InterPro" id="IPR036779">
    <property type="entry name" value="LysM_dom_sf"/>
</dbReference>
<dbReference type="InterPro" id="IPR008258">
    <property type="entry name" value="Transglycosylase_SLT_dom_1"/>
</dbReference>
<dbReference type="SUPFAM" id="SSF53955">
    <property type="entry name" value="Lysozyme-like"/>
    <property type="match status" value="1"/>
</dbReference>
<dbReference type="EMBL" id="PHFL01000009">
    <property type="protein sequence ID" value="RFM25143.1"/>
    <property type="molecule type" value="Genomic_DNA"/>
</dbReference>
<dbReference type="GO" id="GO:0008933">
    <property type="term" value="F:peptidoglycan lytic transglycosylase activity"/>
    <property type="evidence" value="ECO:0007669"/>
    <property type="project" value="InterPro"/>
</dbReference>
<dbReference type="GO" id="GO:0000270">
    <property type="term" value="P:peptidoglycan metabolic process"/>
    <property type="evidence" value="ECO:0007669"/>
    <property type="project" value="InterPro"/>
</dbReference>
<dbReference type="PROSITE" id="PS00922">
    <property type="entry name" value="TRANSGLYCOSYLASE"/>
    <property type="match status" value="1"/>
</dbReference>
<dbReference type="AlphaFoldDB" id="A0A395M2X0"/>
<dbReference type="Gene3D" id="1.10.530.10">
    <property type="match status" value="1"/>
</dbReference>
<dbReference type="SUPFAM" id="SSF54106">
    <property type="entry name" value="LysM domain"/>
    <property type="match status" value="1"/>
</dbReference>
<comment type="caution">
    <text evidence="3">The sequence shown here is derived from an EMBL/GenBank/DDBJ whole genome shotgun (WGS) entry which is preliminary data.</text>
</comment>
<protein>
    <recommendedName>
        <fullName evidence="2">Transglycosylase SLT domain-containing protein</fullName>
    </recommendedName>
</protein>
<dbReference type="CDD" id="cd16894">
    <property type="entry name" value="MltD-like"/>
    <property type="match status" value="1"/>
</dbReference>
<reference evidence="3 4" key="1">
    <citation type="journal article" date="2011" name="ISME J.">
        <title>Community ecology of hot spring cyanobacterial mats: predominant populations and their functional potential.</title>
        <authorList>
            <person name="Klatt C.G."/>
            <person name="Wood J.M."/>
            <person name="Rusch D.B."/>
            <person name="Bateson M.M."/>
            <person name="Hamamura N."/>
            <person name="Heidelberg J.F."/>
            <person name="Grossman A.R."/>
            <person name="Bhaya D."/>
            <person name="Cohan F.M."/>
            <person name="Kuhl M."/>
            <person name="Bryant D.A."/>
            <person name="Ward D.M."/>
        </authorList>
    </citation>
    <scope>NUCLEOTIDE SEQUENCE [LARGE SCALE GENOMIC DNA]</scope>
    <source>
        <strain evidence="3">OS</strain>
    </source>
</reference>
<dbReference type="PANTHER" id="PTHR37423:SF2">
    <property type="entry name" value="MEMBRANE-BOUND LYTIC MUREIN TRANSGLYCOSYLASE C"/>
    <property type="match status" value="1"/>
</dbReference>
<evidence type="ECO:0000313" key="3">
    <source>
        <dbReference type="EMBL" id="RFM25143.1"/>
    </source>
</evidence>
<dbReference type="InterPro" id="IPR000189">
    <property type="entry name" value="Transglyc_AS"/>
</dbReference>
<evidence type="ECO:0000259" key="2">
    <source>
        <dbReference type="Pfam" id="PF01464"/>
    </source>
</evidence>
<dbReference type="PANTHER" id="PTHR37423">
    <property type="entry name" value="SOLUBLE LYTIC MUREIN TRANSGLYCOSYLASE-RELATED"/>
    <property type="match status" value="1"/>
</dbReference>
<evidence type="ECO:0000313" key="4">
    <source>
        <dbReference type="Proteomes" id="UP000266389"/>
    </source>
</evidence>
<dbReference type="GO" id="GO:0016020">
    <property type="term" value="C:membrane"/>
    <property type="evidence" value="ECO:0007669"/>
    <property type="project" value="InterPro"/>
</dbReference>
<comment type="similarity">
    <text evidence="1">Belongs to the transglycosylase Slt family.</text>
</comment>
<sequence>MKGKWVAVWVVLCLSVALLTRCSTSKDALRPVAQKGRADSMRVRDSLALLAQRDSIEAIRLKEAELREAARKRKGKIAEASRLYDIALSQINTALDSARQSLEQVFSLINELAESDKCETDSTLCGLAFYALQTYHRYIQPLGALDSDNPALAIHERLFGKVDEITVDESKFLGFIMPKTTIPLELNNEVKKFITYFSTRHKEYFQRYLKRAEFYFPMIERVIAEEGMPPEIINLAIIESGVNPHARSRANAIGMWQFIKPTGKVYDLEGNQWFDERRNLEKSTRASMRFLKNLYETYGDWYLALSAYNAGAGKVNRAIQRAKSKDFWKVRKYLRRETKEYAPRFVAATIIAMNPERFGFEPLKFKEPIPTVRFPVPQGVSLATIAYYGRMSLDTLLLLNPELIKGMTPPAYENYPLVIPADKLNDLEIGLTHLPPSERRYFIAYKACGGESVKALAKKHQVDAQQLYAFNGLKSWKLQKGAVVMIPVNAEEAKNYSFSRADLSDDSASAMRYGRQYRRMKTYKQSTATASRKKRR</sequence>
<name>A0A395M2X0_9BACT</name>
<evidence type="ECO:0000256" key="1">
    <source>
        <dbReference type="ARBA" id="ARBA00007734"/>
    </source>
</evidence>
<dbReference type="InterPro" id="IPR023346">
    <property type="entry name" value="Lysozyme-like_dom_sf"/>
</dbReference>
<gene>
    <name evidence="3" type="ORF">D0433_02130</name>
</gene>
<proteinExistence type="inferred from homology"/>
<dbReference type="Proteomes" id="UP000266389">
    <property type="component" value="Unassembled WGS sequence"/>
</dbReference>
<organism evidence="3 4">
    <name type="scientific">Candidatus Thermochlorobacter aerophilus</name>
    <dbReference type="NCBI Taxonomy" id="1868324"/>
    <lineage>
        <taxon>Bacteria</taxon>
        <taxon>Pseudomonadati</taxon>
        <taxon>Chlorobiota</taxon>
        <taxon>Chlorobiia</taxon>
        <taxon>Chlorobiales</taxon>
        <taxon>Candidatus Thermochlorobacteriaceae</taxon>
        <taxon>Candidatus Thermochlorobacter</taxon>
    </lineage>
</organism>
<feature type="domain" description="Transglycosylase SLT" evidence="2">
    <location>
        <begin position="225"/>
        <end position="329"/>
    </location>
</feature>
<accession>A0A395M2X0</accession>
<dbReference type="Pfam" id="PF01464">
    <property type="entry name" value="SLT"/>
    <property type="match status" value="1"/>
</dbReference>